<sequence length="89" mass="10009">MPTTIYLKQWARQHGIAPTTAYRWFQQDKLPEGVHARRLPSGSIVVDVAEPDPLDHLDPHALVALLRNAGYVILTRDQAHRLGIPPEDP</sequence>
<dbReference type="EMBL" id="JAUSUT010000001">
    <property type="protein sequence ID" value="MDQ0376527.1"/>
    <property type="molecule type" value="Genomic_DNA"/>
</dbReference>
<evidence type="ECO:0000313" key="1">
    <source>
        <dbReference type="EMBL" id="MDQ0376527.1"/>
    </source>
</evidence>
<organism evidence="1 2">
    <name type="scientific">Amycolatopsis thermophila</name>
    <dbReference type="NCBI Taxonomy" id="206084"/>
    <lineage>
        <taxon>Bacteria</taxon>
        <taxon>Bacillati</taxon>
        <taxon>Actinomycetota</taxon>
        <taxon>Actinomycetes</taxon>
        <taxon>Pseudonocardiales</taxon>
        <taxon>Pseudonocardiaceae</taxon>
        <taxon>Amycolatopsis</taxon>
    </lineage>
</organism>
<protein>
    <submittedName>
        <fullName evidence="1">Uncharacterized protein</fullName>
    </submittedName>
</protein>
<proteinExistence type="predicted"/>
<accession>A0ABU0EMN1</accession>
<dbReference type="Proteomes" id="UP001229651">
    <property type="component" value="Unassembled WGS sequence"/>
</dbReference>
<evidence type="ECO:0000313" key="2">
    <source>
        <dbReference type="Proteomes" id="UP001229651"/>
    </source>
</evidence>
<gene>
    <name evidence="1" type="ORF">FB470_000521</name>
</gene>
<dbReference type="RefSeq" id="WP_306988422.1">
    <property type="nucleotide sequence ID" value="NZ_JAUSUT010000001.1"/>
</dbReference>
<name>A0ABU0EMN1_9PSEU</name>
<reference evidence="1 2" key="1">
    <citation type="submission" date="2023-07" db="EMBL/GenBank/DDBJ databases">
        <title>Sequencing the genomes of 1000 actinobacteria strains.</title>
        <authorList>
            <person name="Klenk H.-P."/>
        </authorList>
    </citation>
    <scope>NUCLEOTIDE SEQUENCE [LARGE SCALE GENOMIC DNA]</scope>
    <source>
        <strain evidence="1 2">DSM 45805</strain>
    </source>
</reference>
<comment type="caution">
    <text evidence="1">The sequence shown here is derived from an EMBL/GenBank/DDBJ whole genome shotgun (WGS) entry which is preliminary data.</text>
</comment>
<keyword evidence="2" id="KW-1185">Reference proteome</keyword>